<accession>A0A4Q5LBK9</accession>
<gene>
    <name evidence="2" type="ORF">EWM57_10155</name>
</gene>
<evidence type="ECO:0000256" key="1">
    <source>
        <dbReference type="SAM" id="SignalP"/>
    </source>
</evidence>
<sequence length="428" mass="47775">MLSRASRFCAAGLGLLLALPLAAAAQTTAPLDSLRAQSQRAAKAKRYAEGAALSVQLSRAEKFQSAKSGALYNAACYYALAGQPQAAVQAFDKAQQLGWNQASWARQDTDLNSLRQLPAFQVVLARMQRIEDRQRDPRNAQLVTTDITNFWRAYDLAAKDPAHREQIYQREYFDKGTVGLQDYYALKIQDTKKFVANLDAKPEFYRAIRPNTLQIASLTKQIRGGFIRLKELYPAARFPNVYFVIGRFTSAGTASGNGMLIGADQMSASPSTPRGELNLWARNNLGNLQDLPAVVAHEHIHALQKPTTDLTLLRGAINEGMADFLAELTSGQNPNRRLQTYGLGHEKQIWADFSREMTGTNWDNWIANGRQETADKPADLGYFVGYQICRAYYNEVADKKQAVYDMLNLADYPGFLKRSRYAEKLAAR</sequence>
<comment type="caution">
    <text evidence="2">The sequence shown here is derived from an EMBL/GenBank/DDBJ whole genome shotgun (WGS) entry which is preliminary data.</text>
</comment>
<dbReference type="InterPro" id="IPR019853">
    <property type="entry name" value="GldB-like"/>
</dbReference>
<dbReference type="OrthoDB" id="6402335at2"/>
<dbReference type="NCBIfam" id="NF047558">
    <property type="entry name" value="TPR_END_plus"/>
    <property type="match status" value="1"/>
</dbReference>
<evidence type="ECO:0000313" key="3">
    <source>
        <dbReference type="Proteomes" id="UP000294155"/>
    </source>
</evidence>
<dbReference type="AlphaFoldDB" id="A0A4Q5LBK9"/>
<dbReference type="Pfam" id="PF25594">
    <property type="entry name" value="GldB_lipo"/>
    <property type="match status" value="1"/>
</dbReference>
<proteinExistence type="predicted"/>
<feature type="signal peptide" evidence="1">
    <location>
        <begin position="1"/>
        <end position="24"/>
    </location>
</feature>
<dbReference type="RefSeq" id="WP_129921034.1">
    <property type="nucleotide sequence ID" value="NZ_SEWE01000017.1"/>
</dbReference>
<name>A0A4Q5LBK9_9BACT</name>
<evidence type="ECO:0000313" key="2">
    <source>
        <dbReference type="EMBL" id="RYU79763.1"/>
    </source>
</evidence>
<organism evidence="2 3">
    <name type="scientific">Hymenobacter persicinus</name>
    <dbReference type="NCBI Taxonomy" id="2025506"/>
    <lineage>
        <taxon>Bacteria</taxon>
        <taxon>Pseudomonadati</taxon>
        <taxon>Bacteroidota</taxon>
        <taxon>Cytophagia</taxon>
        <taxon>Cytophagales</taxon>
        <taxon>Hymenobacteraceae</taxon>
        <taxon>Hymenobacter</taxon>
    </lineage>
</organism>
<protein>
    <submittedName>
        <fullName evidence="2">Uncharacterized protein</fullName>
    </submittedName>
</protein>
<keyword evidence="1" id="KW-0732">Signal</keyword>
<dbReference type="Proteomes" id="UP000294155">
    <property type="component" value="Unassembled WGS sequence"/>
</dbReference>
<feature type="chain" id="PRO_5020939697" evidence="1">
    <location>
        <begin position="25"/>
        <end position="428"/>
    </location>
</feature>
<reference evidence="2 3" key="1">
    <citation type="submission" date="2019-02" db="EMBL/GenBank/DDBJ databases">
        <title>Bacterial novel species isolated from soil.</title>
        <authorList>
            <person name="Jung H.-Y."/>
        </authorList>
    </citation>
    <scope>NUCLEOTIDE SEQUENCE [LARGE SCALE GENOMIC DNA]</scope>
    <source>
        <strain evidence="2 3">1-3-3-3</strain>
    </source>
</reference>
<keyword evidence="3" id="KW-1185">Reference proteome</keyword>
<dbReference type="EMBL" id="SEWE01000017">
    <property type="protein sequence ID" value="RYU79763.1"/>
    <property type="molecule type" value="Genomic_DNA"/>
</dbReference>